<dbReference type="PANTHER" id="PTHR35340:SF5">
    <property type="entry name" value="ASST-DOMAIN-CONTAINING PROTEIN"/>
    <property type="match status" value="1"/>
</dbReference>
<proteinExistence type="predicted"/>
<feature type="non-terminal residue" evidence="1">
    <location>
        <position position="1"/>
    </location>
</feature>
<organism evidence="1">
    <name type="scientific">marine sediment metagenome</name>
    <dbReference type="NCBI Taxonomy" id="412755"/>
    <lineage>
        <taxon>unclassified sequences</taxon>
        <taxon>metagenomes</taxon>
        <taxon>ecological metagenomes</taxon>
    </lineage>
</organism>
<dbReference type="EMBL" id="BARS01025187">
    <property type="protein sequence ID" value="GAG01411.1"/>
    <property type="molecule type" value="Genomic_DNA"/>
</dbReference>
<evidence type="ECO:0000313" key="1">
    <source>
        <dbReference type="EMBL" id="GAG01411.1"/>
    </source>
</evidence>
<dbReference type="InterPro" id="IPR010262">
    <property type="entry name" value="Arylsulfotransferase_bact"/>
</dbReference>
<reference evidence="1" key="1">
    <citation type="journal article" date="2014" name="Front. Microbiol.">
        <title>High frequency of phylogenetically diverse reductive dehalogenase-homologous genes in deep subseafloor sedimentary metagenomes.</title>
        <authorList>
            <person name="Kawai M."/>
            <person name="Futagami T."/>
            <person name="Toyoda A."/>
            <person name="Takaki Y."/>
            <person name="Nishi S."/>
            <person name="Hori S."/>
            <person name="Arai W."/>
            <person name="Tsubouchi T."/>
            <person name="Morono Y."/>
            <person name="Uchiyama I."/>
            <person name="Ito T."/>
            <person name="Fujiyama A."/>
            <person name="Inagaki F."/>
            <person name="Takami H."/>
        </authorList>
    </citation>
    <scope>NUCLEOTIDE SEQUENCE</scope>
    <source>
        <strain evidence="1">Expedition CK06-06</strain>
    </source>
</reference>
<dbReference type="InterPro" id="IPR053143">
    <property type="entry name" value="Arylsulfate_ST"/>
</dbReference>
<feature type="non-terminal residue" evidence="1">
    <location>
        <position position="267"/>
    </location>
</feature>
<dbReference type="AlphaFoldDB" id="X0VLJ4"/>
<name>X0VLJ4_9ZZZZ</name>
<comment type="caution">
    <text evidence="1">The sequence shown here is derived from an EMBL/GenBank/DDBJ whole genome shotgun (WGS) entry which is preliminary data.</text>
</comment>
<gene>
    <name evidence="1" type="ORF">S01H1_39843</name>
</gene>
<dbReference type="Pfam" id="PF05935">
    <property type="entry name" value="Arylsulfotrans"/>
    <property type="match status" value="1"/>
</dbReference>
<dbReference type="PANTHER" id="PTHR35340">
    <property type="entry name" value="PQQ ENZYME REPEAT PROTEIN-RELATED"/>
    <property type="match status" value="1"/>
</dbReference>
<sequence length="267" mass="30214">TILPGGFVMGTSGLRSSQYGMQDQVDLVQVDWEGNIVWKFEKYEYIEDPGEEPRWMARQHHDFQREGSPVGYYVPGMEPFVDKGNTMILSHKNLHNPEITDKLLCDDTIIEVNWEGDVIWEWICSEHFAEMGFSEQARNILSRNPNMRPAGGGVGDWMHINSMSLLGPNRWYDAGDKRFHPDNIIWDGRETDIIAITDKKTGEIVWQIGPDYDTSKALRELGWIIGQHHAHMIPRGLPGEGNILVFDNGGWAGYGAPNPGSPTGFMN</sequence>
<protein>
    <recommendedName>
        <fullName evidence="2">Thioredoxin</fullName>
    </recommendedName>
</protein>
<accession>X0VLJ4</accession>
<dbReference type="GO" id="GO:0004062">
    <property type="term" value="F:aryl sulfotransferase activity"/>
    <property type="evidence" value="ECO:0007669"/>
    <property type="project" value="InterPro"/>
</dbReference>
<evidence type="ECO:0008006" key="2">
    <source>
        <dbReference type="Google" id="ProtNLM"/>
    </source>
</evidence>